<feature type="region of interest" description="Disordered" evidence="1">
    <location>
        <begin position="153"/>
        <end position="176"/>
    </location>
</feature>
<proteinExistence type="predicted"/>
<evidence type="ECO:0000313" key="2">
    <source>
        <dbReference type="EMBL" id="KAK4086899.1"/>
    </source>
</evidence>
<comment type="caution">
    <text evidence="2">The sequence shown here is derived from an EMBL/GenBank/DDBJ whole genome shotgun (WGS) entry which is preliminary data.</text>
</comment>
<name>A0ABR0BSE6_PURLI</name>
<reference evidence="2 3" key="1">
    <citation type="journal article" date="2024" name="Microbiol. Resour. Announc.">
        <title>Genome annotations for the ascomycete fungi Trichoderma harzianum, Trichoderma aggressivum, and Purpureocillium lilacinum.</title>
        <authorList>
            <person name="Beijen E.P.W."/>
            <person name="Ohm R.A."/>
        </authorList>
    </citation>
    <scope>NUCLEOTIDE SEQUENCE [LARGE SCALE GENOMIC DNA]</scope>
    <source>
        <strain evidence="2 3">CBS 150709</strain>
    </source>
</reference>
<dbReference type="Proteomes" id="UP001287286">
    <property type="component" value="Unassembled WGS sequence"/>
</dbReference>
<protein>
    <submittedName>
        <fullName evidence="2">Uncharacterized protein</fullName>
    </submittedName>
</protein>
<sequence length="313" mass="33316">MSGVAQKLSSSMDGRFRRKEKSRPTRAGAAAVAAADLAGRGTRLKQALTIQYMHTCATTTSWGLNVRSVAEVVAGTSIGGDNRPDNSVLLCATNLVIMARVIGLARYARRLSVFDDVVAGSRRPGSSGRSIRSLSLCLHTRIPFRPSSKYYAAKNPRQRSTTVDSARQPGQTDPCPPPAVCSQPAAFCPSKPPATRLCCAACRPLRQFKPTGRGVVPARGCMSTPDSGPSGTRPPHAGFLGSPTGPLHWQRGWLAASMRDRLAERGKGGQGHDDTLRKLTPEQAMLTPGRSLLPAGGLDSSQQSREEGLARTF</sequence>
<evidence type="ECO:0000256" key="1">
    <source>
        <dbReference type="SAM" id="MobiDB-lite"/>
    </source>
</evidence>
<keyword evidence="3" id="KW-1185">Reference proteome</keyword>
<accession>A0ABR0BSE6</accession>
<gene>
    <name evidence="2" type="ORF">Purlil1_8849</name>
</gene>
<dbReference type="EMBL" id="JAWRVI010000037">
    <property type="protein sequence ID" value="KAK4086899.1"/>
    <property type="molecule type" value="Genomic_DNA"/>
</dbReference>
<feature type="compositionally biased region" description="Polar residues" evidence="1">
    <location>
        <begin position="158"/>
        <end position="171"/>
    </location>
</feature>
<organism evidence="2 3">
    <name type="scientific">Purpureocillium lilacinum</name>
    <name type="common">Paecilomyces lilacinus</name>
    <dbReference type="NCBI Taxonomy" id="33203"/>
    <lineage>
        <taxon>Eukaryota</taxon>
        <taxon>Fungi</taxon>
        <taxon>Dikarya</taxon>
        <taxon>Ascomycota</taxon>
        <taxon>Pezizomycotina</taxon>
        <taxon>Sordariomycetes</taxon>
        <taxon>Hypocreomycetidae</taxon>
        <taxon>Hypocreales</taxon>
        <taxon>Ophiocordycipitaceae</taxon>
        <taxon>Purpureocillium</taxon>
    </lineage>
</organism>
<feature type="compositionally biased region" description="Basic and acidic residues" evidence="1">
    <location>
        <begin position="304"/>
        <end position="313"/>
    </location>
</feature>
<feature type="region of interest" description="Disordered" evidence="1">
    <location>
        <begin position="1"/>
        <end position="28"/>
    </location>
</feature>
<feature type="region of interest" description="Disordered" evidence="1">
    <location>
        <begin position="288"/>
        <end position="313"/>
    </location>
</feature>
<evidence type="ECO:0000313" key="3">
    <source>
        <dbReference type="Proteomes" id="UP001287286"/>
    </source>
</evidence>